<dbReference type="GO" id="GO:0044550">
    <property type="term" value="P:secondary metabolite biosynthetic process"/>
    <property type="evidence" value="ECO:0007669"/>
    <property type="project" value="UniProtKB-ARBA"/>
</dbReference>
<evidence type="ECO:0000313" key="8">
    <source>
        <dbReference type="Proteomes" id="UP000252914"/>
    </source>
</evidence>
<comment type="cofactor">
    <cofactor evidence="1">
        <name>pantetheine 4'-phosphate</name>
        <dbReference type="ChEBI" id="CHEBI:47942"/>
    </cofactor>
</comment>
<proteinExistence type="inferred from homology"/>
<dbReference type="SUPFAM" id="SSF47336">
    <property type="entry name" value="ACP-like"/>
    <property type="match status" value="1"/>
</dbReference>
<feature type="domain" description="Carrier" evidence="6">
    <location>
        <begin position="534"/>
        <end position="609"/>
    </location>
</feature>
<dbReference type="InterPro" id="IPR036736">
    <property type="entry name" value="ACP-like_sf"/>
</dbReference>
<dbReference type="FunFam" id="2.30.38.10:FF:000001">
    <property type="entry name" value="Non-ribosomal peptide synthetase PvdI"/>
    <property type="match status" value="1"/>
</dbReference>
<dbReference type="GO" id="GO:0005737">
    <property type="term" value="C:cytoplasm"/>
    <property type="evidence" value="ECO:0007669"/>
    <property type="project" value="TreeGrafter"/>
</dbReference>
<feature type="non-terminal residue" evidence="7">
    <location>
        <position position="892"/>
    </location>
</feature>
<keyword evidence="8" id="KW-1185">Reference proteome</keyword>
<dbReference type="Gene3D" id="3.30.300.30">
    <property type="match status" value="1"/>
</dbReference>
<dbReference type="Gene3D" id="3.30.559.10">
    <property type="entry name" value="Chloramphenicol acetyltransferase-like domain"/>
    <property type="match status" value="1"/>
</dbReference>
<gene>
    <name evidence="7" type="ORF">DTL70_33140</name>
</gene>
<keyword evidence="4" id="KW-0597">Phosphoprotein</keyword>
<evidence type="ECO:0000256" key="3">
    <source>
        <dbReference type="ARBA" id="ARBA00022450"/>
    </source>
</evidence>
<name>A0A367E733_9ACTN</name>
<dbReference type="InterPro" id="IPR020459">
    <property type="entry name" value="AMP-binding"/>
</dbReference>
<dbReference type="CDD" id="cd05930">
    <property type="entry name" value="A_NRPS"/>
    <property type="match status" value="1"/>
</dbReference>
<dbReference type="Gene3D" id="3.30.559.30">
    <property type="entry name" value="Nonribosomal peptide synthetase, condensation domain"/>
    <property type="match status" value="1"/>
</dbReference>
<dbReference type="Gene3D" id="1.10.1200.10">
    <property type="entry name" value="ACP-like"/>
    <property type="match status" value="1"/>
</dbReference>
<dbReference type="Gene3D" id="3.40.50.980">
    <property type="match status" value="2"/>
</dbReference>
<dbReference type="PRINTS" id="PR00154">
    <property type="entry name" value="AMPBINDING"/>
</dbReference>
<comment type="caution">
    <text evidence="7">The sequence shown here is derived from an EMBL/GenBank/DDBJ whole genome shotgun (WGS) entry which is preliminary data.</text>
</comment>
<evidence type="ECO:0000256" key="1">
    <source>
        <dbReference type="ARBA" id="ARBA00001957"/>
    </source>
</evidence>
<comment type="similarity">
    <text evidence="2">Belongs to the ATP-dependent AMP-binding enzyme family.</text>
</comment>
<accession>A0A367E733</accession>
<dbReference type="RefSeq" id="WP_114025728.1">
    <property type="nucleotide sequence ID" value="NZ_QOIN01000080.1"/>
</dbReference>
<protein>
    <submittedName>
        <fullName evidence="7">Amino acid adenylation domain-containing protein</fullName>
    </submittedName>
</protein>
<dbReference type="InterPro" id="IPR009081">
    <property type="entry name" value="PP-bd_ACP"/>
</dbReference>
<dbReference type="PROSITE" id="PS50075">
    <property type="entry name" value="CARRIER"/>
    <property type="match status" value="1"/>
</dbReference>
<dbReference type="PANTHER" id="PTHR45527:SF1">
    <property type="entry name" value="FATTY ACID SYNTHASE"/>
    <property type="match status" value="1"/>
</dbReference>
<dbReference type="SUPFAM" id="SSF52777">
    <property type="entry name" value="CoA-dependent acyltransferases"/>
    <property type="match status" value="2"/>
</dbReference>
<dbReference type="InterPro" id="IPR023213">
    <property type="entry name" value="CAT-like_dom_sf"/>
</dbReference>
<feature type="compositionally biased region" description="Basic and acidic residues" evidence="5">
    <location>
        <begin position="764"/>
        <end position="775"/>
    </location>
</feature>
<sequence>MSELLSRQVANLSPEQQELLRRRLAETKQRDAQPAAFHELFESRVRRDPDRVAVAFGDEQLSYAALNRLANRLAHLLREHGVDRECLVGLCMPRSLEVIVGLLAILKAGGAYVPLDPEYPPDRLAYMISDSALPLVLTRRSVLDVLPEESQATVLAVEDFWSGLQKWPDTPVQPGGTVDDLAYVIYTSGSTGRPKGVQVTHRGFRNLARWQFDNYDLQSPRRVLQGTSLSFDISVWEMCAALLSGGTLVLPDPGLQMAGSDLADLLIEQGVENISLTPSALSTLPKEALPHVGYVTVGGEACPLDLVRVWAPGRAFFNGYGPTEATVGVSLARYEPDLERVHIGRPLNGMQAYVLDSRMQPLPVGVAGDLYVGGTGVARGYLGRPELTAEAFVANPFDAGSRLYQTGDVARLMPDGNVEFLGRADDQVKIRGFRVELGEIEAALAQHPDVRHAAVLLDEDGAAKRLVAFVVGGESVATESLQSFLGERLPHYMVPGVFVPLESMPLTTNRKVDRKALAALSWREHAVAEQEHVAPRTPVEEELAQIWQAVLGTAQPVGVHDNFFSLGGDSILSQQVIFRAKQQGLYFTVKQLFRYQTITELAPVVEHQDAPPVQAEQGLVTGPVPLTPIQHWFFDQAFAHPHHVNQSLLLDVDADVTPQQWEQVLRGLLEQHDGLRTRFFHQDGTWQAELAGLPTQLPWQVHDLTTVPADQRRTRLLEIAGQTQSSMNLTEPPLLRAALFTGVCEHESTGSGDHESAGSGELGPEGHKPSGPEGRTHRLLLVAHHLVVDTVSWRVLLEDLGTLVEQARQGQEPQLPAKSTSWRQWAQQLHQEATSPATLDELPYWHEQTQTPHPLPLDGPRGHNTIGRSQTYEAVLDATETRALLQDIPAVF</sequence>
<dbReference type="InterPro" id="IPR025110">
    <property type="entry name" value="AMP-bd_C"/>
</dbReference>
<evidence type="ECO:0000256" key="2">
    <source>
        <dbReference type="ARBA" id="ARBA00006432"/>
    </source>
</evidence>
<dbReference type="InterPro" id="IPR000873">
    <property type="entry name" value="AMP-dep_synth/lig_dom"/>
</dbReference>
<dbReference type="InterPro" id="IPR010071">
    <property type="entry name" value="AA_adenyl_dom"/>
</dbReference>
<dbReference type="GO" id="GO:0003824">
    <property type="term" value="F:catalytic activity"/>
    <property type="evidence" value="ECO:0007669"/>
    <property type="project" value="InterPro"/>
</dbReference>
<dbReference type="Pfam" id="PF13193">
    <property type="entry name" value="AMP-binding_C"/>
    <property type="match status" value="1"/>
</dbReference>
<feature type="region of interest" description="Disordered" evidence="5">
    <location>
        <begin position="746"/>
        <end position="775"/>
    </location>
</feature>
<evidence type="ECO:0000256" key="5">
    <source>
        <dbReference type="SAM" id="MobiDB-lite"/>
    </source>
</evidence>
<dbReference type="EMBL" id="QOIN01000080">
    <property type="protein sequence ID" value="RCG13793.1"/>
    <property type="molecule type" value="Genomic_DNA"/>
</dbReference>
<evidence type="ECO:0000313" key="7">
    <source>
        <dbReference type="EMBL" id="RCG13793.1"/>
    </source>
</evidence>
<dbReference type="SUPFAM" id="SSF56801">
    <property type="entry name" value="Acetyl-CoA synthetase-like"/>
    <property type="match status" value="1"/>
</dbReference>
<feature type="compositionally biased region" description="Basic and acidic residues" evidence="5">
    <location>
        <begin position="746"/>
        <end position="756"/>
    </location>
</feature>
<dbReference type="AlphaFoldDB" id="A0A367E733"/>
<dbReference type="GO" id="GO:0008610">
    <property type="term" value="P:lipid biosynthetic process"/>
    <property type="evidence" value="ECO:0007669"/>
    <property type="project" value="UniProtKB-ARBA"/>
</dbReference>
<dbReference type="GO" id="GO:0031177">
    <property type="term" value="F:phosphopantetheine binding"/>
    <property type="evidence" value="ECO:0007669"/>
    <property type="project" value="TreeGrafter"/>
</dbReference>
<dbReference type="PANTHER" id="PTHR45527">
    <property type="entry name" value="NONRIBOSOMAL PEPTIDE SYNTHETASE"/>
    <property type="match status" value="1"/>
</dbReference>
<dbReference type="InterPro" id="IPR020845">
    <property type="entry name" value="AMP-binding_CS"/>
</dbReference>
<dbReference type="NCBIfam" id="TIGR01733">
    <property type="entry name" value="AA-adenyl-dom"/>
    <property type="match status" value="1"/>
</dbReference>
<organism evidence="7 8">
    <name type="scientific">Streptomyces diacarni</name>
    <dbReference type="NCBI Taxonomy" id="2800381"/>
    <lineage>
        <taxon>Bacteria</taxon>
        <taxon>Bacillati</taxon>
        <taxon>Actinomycetota</taxon>
        <taxon>Actinomycetes</taxon>
        <taxon>Kitasatosporales</taxon>
        <taxon>Streptomycetaceae</taxon>
        <taxon>Streptomyces</taxon>
    </lineage>
</organism>
<evidence type="ECO:0000256" key="4">
    <source>
        <dbReference type="ARBA" id="ARBA00022553"/>
    </source>
</evidence>
<dbReference type="Pfam" id="PF00501">
    <property type="entry name" value="AMP-binding"/>
    <property type="match status" value="1"/>
</dbReference>
<dbReference type="InterPro" id="IPR045851">
    <property type="entry name" value="AMP-bd_C_sf"/>
</dbReference>
<dbReference type="FunFam" id="3.40.50.12780:FF:000012">
    <property type="entry name" value="Non-ribosomal peptide synthetase"/>
    <property type="match status" value="1"/>
</dbReference>
<keyword evidence="3" id="KW-0596">Phosphopantetheine</keyword>
<dbReference type="Gene3D" id="2.30.38.10">
    <property type="entry name" value="Luciferase, Domain 3"/>
    <property type="match status" value="1"/>
</dbReference>
<dbReference type="FunFam" id="3.40.50.980:FF:000001">
    <property type="entry name" value="Non-ribosomal peptide synthetase"/>
    <property type="match status" value="1"/>
</dbReference>
<dbReference type="FunFam" id="3.30.300.30:FF:000010">
    <property type="entry name" value="Enterobactin synthetase component F"/>
    <property type="match status" value="1"/>
</dbReference>
<reference evidence="7 8" key="1">
    <citation type="submission" date="2018-06" db="EMBL/GenBank/DDBJ databases">
        <title>Streptomyces reniochalinae sp. nov. and Streptomyces diacarnus sp. nov. from marine sponges.</title>
        <authorList>
            <person name="Li L."/>
        </authorList>
    </citation>
    <scope>NUCLEOTIDE SEQUENCE [LARGE SCALE GENOMIC DNA]</scope>
    <source>
        <strain evidence="7 8">LHW51701</strain>
    </source>
</reference>
<dbReference type="GO" id="GO:0043041">
    <property type="term" value="P:amino acid activation for nonribosomal peptide biosynthetic process"/>
    <property type="evidence" value="ECO:0007669"/>
    <property type="project" value="TreeGrafter"/>
</dbReference>
<dbReference type="FunFam" id="1.10.1200.10:FF:000005">
    <property type="entry name" value="Nonribosomal peptide synthetase 1"/>
    <property type="match status" value="1"/>
</dbReference>
<dbReference type="Pfam" id="PF00668">
    <property type="entry name" value="Condensation"/>
    <property type="match status" value="2"/>
</dbReference>
<dbReference type="InterPro" id="IPR001242">
    <property type="entry name" value="Condensation_dom"/>
</dbReference>
<dbReference type="Proteomes" id="UP000252914">
    <property type="component" value="Unassembled WGS sequence"/>
</dbReference>
<dbReference type="Pfam" id="PF00550">
    <property type="entry name" value="PP-binding"/>
    <property type="match status" value="1"/>
</dbReference>
<evidence type="ECO:0000259" key="6">
    <source>
        <dbReference type="PROSITE" id="PS50075"/>
    </source>
</evidence>
<dbReference type="PROSITE" id="PS00455">
    <property type="entry name" value="AMP_BINDING"/>
    <property type="match status" value="1"/>
</dbReference>